<comment type="caution">
    <text evidence="3">The sequence shown here is derived from an EMBL/GenBank/DDBJ whole genome shotgun (WGS) entry which is preliminary data.</text>
</comment>
<keyword evidence="2" id="KW-0812">Transmembrane</keyword>
<evidence type="ECO:0000256" key="1">
    <source>
        <dbReference type="SAM" id="MobiDB-lite"/>
    </source>
</evidence>
<organism evidence="3 4">
    <name type="scientific">Pseudocohnilembus persalinus</name>
    <name type="common">Ciliate</name>
    <dbReference type="NCBI Taxonomy" id="266149"/>
    <lineage>
        <taxon>Eukaryota</taxon>
        <taxon>Sar</taxon>
        <taxon>Alveolata</taxon>
        <taxon>Ciliophora</taxon>
        <taxon>Intramacronucleata</taxon>
        <taxon>Oligohymenophorea</taxon>
        <taxon>Scuticociliatia</taxon>
        <taxon>Philasterida</taxon>
        <taxon>Pseudocohnilembidae</taxon>
        <taxon>Pseudocohnilembus</taxon>
    </lineage>
</organism>
<gene>
    <name evidence="3" type="ORF">PPERSA_11853</name>
</gene>
<dbReference type="EMBL" id="LDAU01000154">
    <property type="protein sequence ID" value="KRX02513.1"/>
    <property type="molecule type" value="Genomic_DNA"/>
</dbReference>
<sequence length="269" mass="31398">MAMKKIKRSLPDALQDQKTQLKLQSHNYFEKQQGSQSNMNESKSHRLTQNNSNNALKQQQQLFKQQQLLQKNINSSQQFQNINSIQEQIQDNGSTLKNDQFATKKRGKKNTKGPYKLENAYSDLFESKAFKVYEKMNQNQNNEQEIVKNDDKQQKQDHNQNQQKQSQKQILEKDYNNLYINSLDNITSFNQSNQIISQTYLGTMVLIDSETVWLEIENKAASGVSLYVVAVIYGLIFAYLYKLKFGENDIYGPQRYQKTCVTCLINFLF</sequence>
<dbReference type="Proteomes" id="UP000054937">
    <property type="component" value="Unassembled WGS sequence"/>
</dbReference>
<protein>
    <recommendedName>
        <fullName evidence="5">Transmembrane protein</fullName>
    </recommendedName>
</protein>
<keyword evidence="2" id="KW-0472">Membrane</keyword>
<reference evidence="3 4" key="1">
    <citation type="journal article" date="2015" name="Sci. Rep.">
        <title>Genome of the facultative scuticociliatosis pathogen Pseudocohnilembus persalinus provides insight into its virulence through horizontal gene transfer.</title>
        <authorList>
            <person name="Xiong J."/>
            <person name="Wang G."/>
            <person name="Cheng J."/>
            <person name="Tian M."/>
            <person name="Pan X."/>
            <person name="Warren A."/>
            <person name="Jiang C."/>
            <person name="Yuan D."/>
            <person name="Miao W."/>
        </authorList>
    </citation>
    <scope>NUCLEOTIDE SEQUENCE [LARGE SCALE GENOMIC DNA]</scope>
    <source>
        <strain evidence="3">36N120E</strain>
    </source>
</reference>
<dbReference type="OrthoDB" id="289008at2759"/>
<keyword evidence="2" id="KW-1133">Transmembrane helix</keyword>
<feature type="transmembrane region" description="Helical" evidence="2">
    <location>
        <begin position="224"/>
        <end position="241"/>
    </location>
</feature>
<evidence type="ECO:0000313" key="4">
    <source>
        <dbReference type="Proteomes" id="UP000054937"/>
    </source>
</evidence>
<proteinExistence type="predicted"/>
<name>A0A0V0QJW5_PSEPJ</name>
<feature type="region of interest" description="Disordered" evidence="1">
    <location>
        <begin position="96"/>
        <end position="115"/>
    </location>
</feature>
<keyword evidence="4" id="KW-1185">Reference proteome</keyword>
<accession>A0A0V0QJW5</accession>
<dbReference type="AlphaFoldDB" id="A0A0V0QJW5"/>
<dbReference type="InParanoid" id="A0A0V0QJW5"/>
<evidence type="ECO:0000313" key="3">
    <source>
        <dbReference type="EMBL" id="KRX02513.1"/>
    </source>
</evidence>
<evidence type="ECO:0008006" key="5">
    <source>
        <dbReference type="Google" id="ProtNLM"/>
    </source>
</evidence>
<evidence type="ECO:0000256" key="2">
    <source>
        <dbReference type="SAM" id="Phobius"/>
    </source>
</evidence>